<sequence length="55" mass="6173">MFNSVKTLAHEKDIVFVEGILRFFPTQDNRRALTQAARTIKAPSLGAPPEKTRGF</sequence>
<name>A0A381XDB9_9ZZZZ</name>
<organism evidence="1">
    <name type="scientific">marine metagenome</name>
    <dbReference type="NCBI Taxonomy" id="408172"/>
    <lineage>
        <taxon>unclassified sequences</taxon>
        <taxon>metagenomes</taxon>
        <taxon>ecological metagenomes</taxon>
    </lineage>
</organism>
<gene>
    <name evidence="1" type="ORF">METZ01_LOCUS115592</name>
</gene>
<dbReference type="AlphaFoldDB" id="A0A381XDB9"/>
<dbReference type="EMBL" id="UINC01014766">
    <property type="protein sequence ID" value="SVA62738.1"/>
    <property type="molecule type" value="Genomic_DNA"/>
</dbReference>
<accession>A0A381XDB9</accession>
<evidence type="ECO:0000313" key="1">
    <source>
        <dbReference type="EMBL" id="SVA62738.1"/>
    </source>
</evidence>
<feature type="non-terminal residue" evidence="1">
    <location>
        <position position="55"/>
    </location>
</feature>
<reference evidence="1" key="1">
    <citation type="submission" date="2018-05" db="EMBL/GenBank/DDBJ databases">
        <authorList>
            <person name="Lanie J.A."/>
            <person name="Ng W.-L."/>
            <person name="Kazmierczak K.M."/>
            <person name="Andrzejewski T.M."/>
            <person name="Davidsen T.M."/>
            <person name="Wayne K.J."/>
            <person name="Tettelin H."/>
            <person name="Glass J.I."/>
            <person name="Rusch D."/>
            <person name="Podicherti R."/>
            <person name="Tsui H.-C.T."/>
            <person name="Winkler M.E."/>
        </authorList>
    </citation>
    <scope>NUCLEOTIDE SEQUENCE</scope>
</reference>
<proteinExistence type="predicted"/>
<protein>
    <submittedName>
        <fullName evidence="1">Uncharacterized protein</fullName>
    </submittedName>
</protein>